<dbReference type="AlphaFoldDB" id="A0A837D7U4"/>
<sequence length="38" mass="3795">MSVNSSVQGTDVAGTGDENDPRGWSFGPSGVLRGAAKS</sequence>
<dbReference type="EMBL" id="JRZE01000006">
    <property type="protein sequence ID" value="KHF43512.1"/>
    <property type="molecule type" value="Genomic_DNA"/>
</dbReference>
<comment type="caution">
    <text evidence="2">The sequence shown here is derived from an EMBL/GenBank/DDBJ whole genome shotgun (WGS) entry which is preliminary data.</text>
</comment>
<dbReference type="Proteomes" id="UP000030848">
    <property type="component" value="Unassembled WGS sequence"/>
</dbReference>
<name>A0A837D7U4_9PSEU</name>
<reference evidence="2 3" key="1">
    <citation type="submission" date="2014-10" db="EMBL/GenBank/DDBJ databases">
        <title>Genome sequence of Micropolyspora internatus JCM3315.</title>
        <authorList>
            <person name="Shin S.-K."/>
            <person name="Yi H."/>
        </authorList>
    </citation>
    <scope>NUCLEOTIDE SEQUENCE [LARGE SCALE GENOMIC DNA]</scope>
    <source>
        <strain evidence="2 3">JCM 3315</strain>
    </source>
</reference>
<organism evidence="2 3">
    <name type="scientific">Saccharomonospora viridis</name>
    <dbReference type="NCBI Taxonomy" id="1852"/>
    <lineage>
        <taxon>Bacteria</taxon>
        <taxon>Bacillati</taxon>
        <taxon>Actinomycetota</taxon>
        <taxon>Actinomycetes</taxon>
        <taxon>Pseudonocardiales</taxon>
        <taxon>Pseudonocardiaceae</taxon>
        <taxon>Saccharomonospora</taxon>
    </lineage>
</organism>
<gene>
    <name evidence="2" type="ORF">MINT15_37140</name>
</gene>
<evidence type="ECO:0000256" key="1">
    <source>
        <dbReference type="SAM" id="MobiDB-lite"/>
    </source>
</evidence>
<evidence type="ECO:0000313" key="2">
    <source>
        <dbReference type="EMBL" id="KHF43512.1"/>
    </source>
</evidence>
<protein>
    <submittedName>
        <fullName evidence="2">Uncharacterized protein</fullName>
    </submittedName>
</protein>
<feature type="region of interest" description="Disordered" evidence="1">
    <location>
        <begin position="1"/>
        <end position="38"/>
    </location>
</feature>
<evidence type="ECO:0000313" key="3">
    <source>
        <dbReference type="Proteomes" id="UP000030848"/>
    </source>
</evidence>
<proteinExistence type="predicted"/>
<accession>A0A837D7U4</accession>